<evidence type="ECO:0000256" key="3">
    <source>
        <dbReference type="ARBA" id="ARBA00022692"/>
    </source>
</evidence>
<accession>A0A4Q7NCI1</accession>
<dbReference type="PIRSF" id="PIRSF006076">
    <property type="entry name" value="OM_assembly_OMP85"/>
    <property type="match status" value="1"/>
</dbReference>
<evidence type="ECO:0000256" key="9">
    <source>
        <dbReference type="NCBIfam" id="TIGR03303"/>
    </source>
</evidence>
<evidence type="ECO:0000256" key="5">
    <source>
        <dbReference type="ARBA" id="ARBA00022737"/>
    </source>
</evidence>
<feature type="signal peptide" evidence="8">
    <location>
        <begin position="1"/>
        <end position="26"/>
    </location>
</feature>
<dbReference type="RefSeq" id="WP_242621471.1">
    <property type="nucleotide sequence ID" value="NZ_SGXC01000002.1"/>
</dbReference>
<dbReference type="GO" id="GO:0051205">
    <property type="term" value="P:protein insertion into membrane"/>
    <property type="evidence" value="ECO:0007669"/>
    <property type="project" value="UniProtKB-UniRule"/>
</dbReference>
<feature type="domain" description="POTRA" evidence="10">
    <location>
        <begin position="272"/>
        <end position="350"/>
    </location>
</feature>
<keyword evidence="3 8" id="KW-0812">Transmembrane</keyword>
<dbReference type="PANTHER" id="PTHR12815">
    <property type="entry name" value="SORTING AND ASSEMBLY MACHINERY SAMM50 PROTEIN FAMILY MEMBER"/>
    <property type="match status" value="1"/>
</dbReference>
<comment type="similarity">
    <text evidence="8">Belongs to the BamA family.</text>
</comment>
<evidence type="ECO:0000256" key="8">
    <source>
        <dbReference type="HAMAP-Rule" id="MF_01430"/>
    </source>
</evidence>
<gene>
    <name evidence="8" type="primary">bamA</name>
    <name evidence="11" type="ORF">EV675_3353</name>
</gene>
<feature type="domain" description="POTRA" evidence="10">
    <location>
        <begin position="98"/>
        <end position="178"/>
    </location>
</feature>
<evidence type="ECO:0000256" key="7">
    <source>
        <dbReference type="ARBA" id="ARBA00023237"/>
    </source>
</evidence>
<proteinExistence type="inferred from homology"/>
<dbReference type="PANTHER" id="PTHR12815:SF23">
    <property type="entry name" value="OUTER MEMBRANE PROTEIN ASSEMBLY FACTOR BAMA"/>
    <property type="match status" value="1"/>
</dbReference>
<dbReference type="InterPro" id="IPR023707">
    <property type="entry name" value="OM_assembly_BamA"/>
</dbReference>
<keyword evidence="6 8" id="KW-0472">Membrane</keyword>
<comment type="function">
    <text evidence="8">Part of the outer membrane protein assembly complex, which is involved in assembly and insertion of beta-barrel proteins into the outer membrane.</text>
</comment>
<dbReference type="EMBL" id="SGXC01000002">
    <property type="protein sequence ID" value="RZS80741.1"/>
    <property type="molecule type" value="Genomic_DNA"/>
</dbReference>
<dbReference type="GO" id="GO:0009279">
    <property type="term" value="C:cell outer membrane"/>
    <property type="evidence" value="ECO:0007669"/>
    <property type="project" value="UniProtKB-SubCell"/>
</dbReference>
<evidence type="ECO:0000313" key="11">
    <source>
        <dbReference type="EMBL" id="RZS80741.1"/>
    </source>
</evidence>
<keyword evidence="5 8" id="KW-0677">Repeat</keyword>
<dbReference type="InterPro" id="IPR039910">
    <property type="entry name" value="D15-like"/>
</dbReference>
<dbReference type="InterPro" id="IPR000184">
    <property type="entry name" value="Bac_surfAg_D15"/>
</dbReference>
<dbReference type="Pfam" id="PF01103">
    <property type="entry name" value="Omp85"/>
    <property type="match status" value="1"/>
</dbReference>
<keyword evidence="7 8" id="KW-0998">Cell outer membrane</keyword>
<evidence type="ECO:0000313" key="12">
    <source>
        <dbReference type="Proteomes" id="UP000292445"/>
    </source>
</evidence>
<comment type="subunit">
    <text evidence="8">Part of the Bam complex.</text>
</comment>
<dbReference type="NCBIfam" id="TIGR03303">
    <property type="entry name" value="OM_YaeT"/>
    <property type="match status" value="1"/>
</dbReference>
<feature type="domain" description="POTRA" evidence="10">
    <location>
        <begin position="353"/>
        <end position="427"/>
    </location>
</feature>
<feature type="domain" description="POTRA" evidence="10">
    <location>
        <begin position="30"/>
        <end position="97"/>
    </location>
</feature>
<dbReference type="InterPro" id="IPR034746">
    <property type="entry name" value="POTRA"/>
</dbReference>
<comment type="subcellular location">
    <subcellularLocation>
        <location evidence="8">Cell outer membrane</location>
    </subcellularLocation>
    <subcellularLocation>
        <location evidence="1">Membrane</location>
    </subcellularLocation>
</comment>
<keyword evidence="4 8" id="KW-0732">Signal</keyword>
<dbReference type="Pfam" id="PF07244">
    <property type="entry name" value="POTRA"/>
    <property type="match status" value="5"/>
</dbReference>
<evidence type="ECO:0000256" key="1">
    <source>
        <dbReference type="ARBA" id="ARBA00004370"/>
    </source>
</evidence>
<dbReference type="HAMAP" id="MF_01430">
    <property type="entry name" value="OM_assembly_BamA"/>
    <property type="match status" value="1"/>
</dbReference>
<evidence type="ECO:0000256" key="4">
    <source>
        <dbReference type="ARBA" id="ARBA00022729"/>
    </source>
</evidence>
<keyword evidence="12" id="KW-1185">Reference proteome</keyword>
<dbReference type="GO" id="GO:0043165">
    <property type="term" value="P:Gram-negative-bacterium-type cell outer membrane assembly"/>
    <property type="evidence" value="ECO:0007669"/>
    <property type="project" value="UniProtKB-UniRule"/>
</dbReference>
<sequence precursor="true">MTNRTRRMPRLLSILLAMAVTPLAYAFDPFVVRDIRVEGIQRTEAGTVFGYLPVKVGERFTEEQATQAVRALYGTGFFRDVRIEVENDVVVVIVDERPAIAAISFNGMREFESANVLKSLAEVGFAEARIFDRALLDRAVQELKRQYLARGKYSVEIVPTITPLERNRVGITFDIFEGDVARIAGIKIIGAKAIRESELLDLLQLTTPGWLTWYTKADQYSRQKLQGDIETLRSYYMNRGYLEFNVDSPQVTISPDRKDIFITLSITEGDKYSVSDVKLAGDLLGLDEDLNKLITVKPGETFSAEKVNASSKAITDYLGKLGYAFSNVNATPQVDREKKTAAITFFVDPNRRVYVRRVNIGGNTRTRDVVIRREMRQLESAWYDAGKIQLSRDRIDRLGYFQNINIETPPVPGTPDQIDVNVNVQEKPTGMINLGAGFSSTDKVVLSAGISQDNIFGSGTTAGLELNTGKTYRTIAISQTNPYFTQDGISRSTSLYYRTLRPLSINTGDYRIKTMGASLTFGVPFTETQRVFFGTALEANDIDTYDSSPQRFIDYVNTFGARSNAVIFSVGWSNDRRDSALAPTRGTYQRAAGETSLFGDLRYYKASYQHQYYWPITRSMTLALNGQVDYGKGFGGRPYPLLKNVYAGGIGSVRGYDGGSLGPRDSKNGDSLGGAKRVIANAELLLPFPGTQQDRTLRWFLFADAGNVYADEENINLGQLRYSAGIGLSWQSPIGPLKISFGKALNAKPQDRTQSFQFQIGTGF</sequence>
<feature type="chain" id="PRO_5021053368" description="Outer membrane protein assembly factor BamA" evidence="8">
    <location>
        <begin position="27"/>
        <end position="764"/>
    </location>
</feature>
<comment type="caution">
    <text evidence="11">The sequence shown here is derived from an EMBL/GenBank/DDBJ whole genome shotgun (WGS) entry which is preliminary data.</text>
</comment>
<dbReference type="Proteomes" id="UP000292445">
    <property type="component" value="Unassembled WGS sequence"/>
</dbReference>
<dbReference type="AlphaFoldDB" id="A0A4Q7NCI1"/>
<evidence type="ECO:0000256" key="2">
    <source>
        <dbReference type="ARBA" id="ARBA00022452"/>
    </source>
</evidence>
<evidence type="ECO:0000256" key="6">
    <source>
        <dbReference type="ARBA" id="ARBA00023136"/>
    </source>
</evidence>
<dbReference type="PROSITE" id="PS51779">
    <property type="entry name" value="POTRA"/>
    <property type="match status" value="5"/>
</dbReference>
<evidence type="ECO:0000259" key="10">
    <source>
        <dbReference type="PROSITE" id="PS51779"/>
    </source>
</evidence>
<reference evidence="11 12" key="1">
    <citation type="submission" date="2019-02" db="EMBL/GenBank/DDBJ databases">
        <title>Genomic Encyclopedia of Type Strains, Phase IV (KMG-IV): sequencing the most valuable type-strain genomes for metagenomic binning, comparative biology and taxonomic classification.</title>
        <authorList>
            <person name="Goeker M."/>
        </authorList>
    </citation>
    <scope>NUCLEOTIDE SEQUENCE [LARGE SCALE GENOMIC DNA]</scope>
    <source>
        <strain evidence="11 12">K24</strain>
    </source>
</reference>
<keyword evidence="2 8" id="KW-1134">Transmembrane beta strand</keyword>
<protein>
    <recommendedName>
        <fullName evidence="8 9">Outer membrane protein assembly factor BamA</fullName>
    </recommendedName>
</protein>
<organism evidence="11 12">
    <name type="scientific">Pigmentiphaga kullae</name>
    <dbReference type="NCBI Taxonomy" id="151784"/>
    <lineage>
        <taxon>Bacteria</taxon>
        <taxon>Pseudomonadati</taxon>
        <taxon>Pseudomonadota</taxon>
        <taxon>Betaproteobacteria</taxon>
        <taxon>Burkholderiales</taxon>
        <taxon>Alcaligenaceae</taxon>
        <taxon>Pigmentiphaga</taxon>
    </lineage>
</organism>
<dbReference type="Gene3D" id="3.10.20.310">
    <property type="entry name" value="membrane protein fhac"/>
    <property type="match status" value="5"/>
</dbReference>
<dbReference type="InterPro" id="IPR010827">
    <property type="entry name" value="BamA/TamA_POTRA"/>
</dbReference>
<feature type="domain" description="POTRA" evidence="10">
    <location>
        <begin position="181"/>
        <end position="269"/>
    </location>
</feature>
<dbReference type="Gene3D" id="2.40.160.50">
    <property type="entry name" value="membrane protein fhac: a member of the omp85/tpsb transporter family"/>
    <property type="match status" value="1"/>
</dbReference>
<name>A0A4Q7NCI1_9BURK</name>